<keyword evidence="2" id="KW-1185">Reference proteome</keyword>
<name>A0ACC0J7X2_CHOFU</name>
<accession>A0ACC0J7X2</accession>
<gene>
    <name evidence="1" type="ORF">MSG28_008764</name>
</gene>
<proteinExistence type="predicted"/>
<sequence length="185" mass="20896">MANVVVTTWQQRDTTRKQPPAGLLQHAHCAPPLCSRDYPTKLTPAHNYPRVFNVIFVVTVKNRLAHNTKIIALQSVVYDYEPIYLVSFRDSTMAVLWQLLIIGIAVTSCHGGLIEDIVEWLNDAMESKPQAEGRSSMSEALVKYLDLILPKDDWSSRILKHLFILYTTDGIVAFSSELIGLEANW</sequence>
<comment type="caution">
    <text evidence="1">The sequence shown here is derived from an EMBL/GenBank/DDBJ whole genome shotgun (WGS) entry which is preliminary data.</text>
</comment>
<dbReference type="Proteomes" id="UP001064048">
    <property type="component" value="Chromosome 14"/>
</dbReference>
<evidence type="ECO:0000313" key="1">
    <source>
        <dbReference type="EMBL" id="KAI8420219.1"/>
    </source>
</evidence>
<reference evidence="1 2" key="1">
    <citation type="journal article" date="2022" name="Genome Biol. Evol.">
        <title>The Spruce Budworm Genome: Reconstructing the Evolutionary History of Antifreeze Proteins.</title>
        <authorList>
            <person name="Beliveau C."/>
            <person name="Gagne P."/>
            <person name="Picq S."/>
            <person name="Vernygora O."/>
            <person name="Keeling C.I."/>
            <person name="Pinkney K."/>
            <person name="Doucet D."/>
            <person name="Wen F."/>
            <person name="Johnston J.S."/>
            <person name="Maaroufi H."/>
            <person name="Boyle B."/>
            <person name="Laroche J."/>
            <person name="Dewar K."/>
            <person name="Juretic N."/>
            <person name="Blackburn G."/>
            <person name="Nisole A."/>
            <person name="Brunet B."/>
            <person name="Brandao M."/>
            <person name="Lumley L."/>
            <person name="Duan J."/>
            <person name="Quan G."/>
            <person name="Lucarotti C.J."/>
            <person name="Roe A.D."/>
            <person name="Sperling F.A.H."/>
            <person name="Levesque R.C."/>
            <person name="Cusson M."/>
        </authorList>
    </citation>
    <scope>NUCLEOTIDE SEQUENCE [LARGE SCALE GENOMIC DNA]</scope>
    <source>
        <strain evidence="1">Glfc:IPQL:Cfum</strain>
    </source>
</reference>
<dbReference type="EMBL" id="CM046114">
    <property type="protein sequence ID" value="KAI8420219.1"/>
    <property type="molecule type" value="Genomic_DNA"/>
</dbReference>
<protein>
    <submittedName>
        <fullName evidence="1">Uncharacterized protein</fullName>
    </submittedName>
</protein>
<evidence type="ECO:0000313" key="2">
    <source>
        <dbReference type="Proteomes" id="UP001064048"/>
    </source>
</evidence>
<organism evidence="1 2">
    <name type="scientific">Choristoneura fumiferana</name>
    <name type="common">Spruce budworm moth</name>
    <name type="synonym">Archips fumiferana</name>
    <dbReference type="NCBI Taxonomy" id="7141"/>
    <lineage>
        <taxon>Eukaryota</taxon>
        <taxon>Metazoa</taxon>
        <taxon>Ecdysozoa</taxon>
        <taxon>Arthropoda</taxon>
        <taxon>Hexapoda</taxon>
        <taxon>Insecta</taxon>
        <taxon>Pterygota</taxon>
        <taxon>Neoptera</taxon>
        <taxon>Endopterygota</taxon>
        <taxon>Lepidoptera</taxon>
        <taxon>Glossata</taxon>
        <taxon>Ditrysia</taxon>
        <taxon>Tortricoidea</taxon>
        <taxon>Tortricidae</taxon>
        <taxon>Tortricinae</taxon>
        <taxon>Choristoneura</taxon>
    </lineage>
</organism>